<dbReference type="OrthoDB" id="445556at2759"/>
<keyword evidence="5" id="KW-0408">Iron</keyword>
<dbReference type="AlphaFoldDB" id="A0A0L0S5K3"/>
<evidence type="ECO:0000256" key="3">
    <source>
        <dbReference type="ARBA" id="ARBA00021797"/>
    </source>
</evidence>
<evidence type="ECO:0000259" key="7">
    <source>
        <dbReference type="PROSITE" id="PS51074"/>
    </source>
</evidence>
<dbReference type="VEuPathDB" id="FungiDB:AMAG_04593"/>
<dbReference type="InterPro" id="IPR001623">
    <property type="entry name" value="DnaJ_domain"/>
</dbReference>
<evidence type="ECO:0000313" key="9">
    <source>
        <dbReference type="Proteomes" id="UP000054350"/>
    </source>
</evidence>
<dbReference type="InterPro" id="IPR036869">
    <property type="entry name" value="J_dom_sf"/>
</dbReference>
<dbReference type="SUPFAM" id="SSF144217">
    <property type="entry name" value="CSL zinc finger"/>
    <property type="match status" value="1"/>
</dbReference>
<dbReference type="SUPFAM" id="SSF46565">
    <property type="entry name" value="Chaperone J-domain"/>
    <property type="match status" value="1"/>
</dbReference>
<organism evidence="8 9">
    <name type="scientific">Allomyces macrogynus (strain ATCC 38327)</name>
    <name type="common">Allomyces javanicus var. macrogynus</name>
    <dbReference type="NCBI Taxonomy" id="578462"/>
    <lineage>
        <taxon>Eukaryota</taxon>
        <taxon>Fungi</taxon>
        <taxon>Fungi incertae sedis</taxon>
        <taxon>Blastocladiomycota</taxon>
        <taxon>Blastocladiomycetes</taxon>
        <taxon>Blastocladiales</taxon>
        <taxon>Blastocladiaceae</taxon>
        <taxon>Allomyces</taxon>
    </lineage>
</organism>
<evidence type="ECO:0000256" key="1">
    <source>
        <dbReference type="ARBA" id="ARBA00003474"/>
    </source>
</evidence>
<dbReference type="Gene3D" id="1.10.287.110">
    <property type="entry name" value="DnaJ domain"/>
    <property type="match status" value="1"/>
</dbReference>
<proteinExistence type="inferred from homology"/>
<dbReference type="EMBL" id="GG745332">
    <property type="protein sequence ID" value="KNE57735.1"/>
    <property type="molecule type" value="Genomic_DNA"/>
</dbReference>
<evidence type="ECO:0000259" key="6">
    <source>
        <dbReference type="PROSITE" id="PS50076"/>
    </source>
</evidence>
<name>A0A0L0S5K3_ALLM3</name>
<dbReference type="Proteomes" id="UP000054350">
    <property type="component" value="Unassembled WGS sequence"/>
</dbReference>
<keyword evidence="9" id="KW-1185">Reference proteome</keyword>
<dbReference type="PANTHER" id="PTHR44137">
    <property type="entry name" value="BNAC03G44070D PROTEIN"/>
    <property type="match status" value="1"/>
</dbReference>
<dbReference type="STRING" id="578462.A0A0L0S5K3"/>
<evidence type="ECO:0000256" key="4">
    <source>
        <dbReference type="ARBA" id="ARBA00022723"/>
    </source>
</evidence>
<dbReference type="Gene3D" id="3.10.660.10">
    <property type="entry name" value="DPH Zinc finger"/>
    <property type="match status" value="1"/>
</dbReference>
<dbReference type="Pfam" id="PF05207">
    <property type="entry name" value="Zn_ribbon_CSL"/>
    <property type="match status" value="1"/>
</dbReference>
<gene>
    <name evidence="8" type="ORF">AMAG_04593</name>
</gene>
<comment type="similarity">
    <text evidence="2">Belongs to the DPH4 family.</text>
</comment>
<keyword evidence="4" id="KW-0479">Metal-binding</keyword>
<evidence type="ECO:0000313" key="8">
    <source>
        <dbReference type="EMBL" id="KNE57735.1"/>
    </source>
</evidence>
<dbReference type="GO" id="GO:0017183">
    <property type="term" value="P:protein histidyl modification to diphthamide"/>
    <property type="evidence" value="ECO:0007669"/>
    <property type="project" value="UniProtKB-UniPathway"/>
</dbReference>
<comment type="function">
    <text evidence="1">Required for the first step of diphthamide biosynthesis, the transfer of 3-amino-3-carboxypropyl from S-adenosyl-L-methionine to a histidine residue. Diphthamide is a post-translational modification of histidine which occurs in elongation factor 2.</text>
</comment>
<dbReference type="Pfam" id="PF00226">
    <property type="entry name" value="DnaJ"/>
    <property type="match status" value="1"/>
</dbReference>
<dbReference type="SMART" id="SM00271">
    <property type="entry name" value="DnaJ"/>
    <property type="match status" value="1"/>
</dbReference>
<dbReference type="UniPathway" id="UPA00559"/>
<reference evidence="9" key="2">
    <citation type="submission" date="2009-11" db="EMBL/GenBank/DDBJ databases">
        <title>The Genome Sequence of Allomyces macrogynus strain ATCC 38327.</title>
        <authorList>
            <consortium name="The Broad Institute Genome Sequencing Platform"/>
            <person name="Russ C."/>
            <person name="Cuomo C."/>
            <person name="Shea T."/>
            <person name="Young S.K."/>
            <person name="Zeng Q."/>
            <person name="Koehrsen M."/>
            <person name="Haas B."/>
            <person name="Borodovsky M."/>
            <person name="Guigo R."/>
            <person name="Alvarado L."/>
            <person name="Berlin A."/>
            <person name="Borenstein D."/>
            <person name="Chen Z."/>
            <person name="Engels R."/>
            <person name="Freedman E."/>
            <person name="Gellesch M."/>
            <person name="Goldberg J."/>
            <person name="Griggs A."/>
            <person name="Gujja S."/>
            <person name="Heiman D."/>
            <person name="Hepburn T."/>
            <person name="Howarth C."/>
            <person name="Jen D."/>
            <person name="Larson L."/>
            <person name="Lewis B."/>
            <person name="Mehta T."/>
            <person name="Park D."/>
            <person name="Pearson M."/>
            <person name="Roberts A."/>
            <person name="Saif S."/>
            <person name="Shenoy N."/>
            <person name="Sisk P."/>
            <person name="Stolte C."/>
            <person name="Sykes S."/>
            <person name="Walk T."/>
            <person name="White J."/>
            <person name="Yandava C."/>
            <person name="Burger G."/>
            <person name="Gray M.W."/>
            <person name="Holland P.W.H."/>
            <person name="King N."/>
            <person name="Lang F.B.F."/>
            <person name="Roger A.J."/>
            <person name="Ruiz-Trillo I."/>
            <person name="Lander E."/>
            <person name="Nusbaum C."/>
        </authorList>
    </citation>
    <scope>NUCLEOTIDE SEQUENCE [LARGE SCALE GENOMIC DNA]</scope>
    <source>
        <strain evidence="9">ATCC 38327</strain>
    </source>
</reference>
<accession>A0A0L0S5K3</accession>
<dbReference type="OMA" id="LEDMTWE"/>
<dbReference type="PRINTS" id="PR00625">
    <property type="entry name" value="JDOMAIN"/>
</dbReference>
<feature type="domain" description="J" evidence="6">
    <location>
        <begin position="16"/>
        <end position="83"/>
    </location>
</feature>
<protein>
    <recommendedName>
        <fullName evidence="3">Diphthamide biosynthesis protein 4</fullName>
    </recommendedName>
</protein>
<dbReference type="GO" id="GO:0046872">
    <property type="term" value="F:metal ion binding"/>
    <property type="evidence" value="ECO:0007669"/>
    <property type="project" value="UniProtKB-KW"/>
</dbReference>
<evidence type="ECO:0000256" key="2">
    <source>
        <dbReference type="ARBA" id="ARBA00006169"/>
    </source>
</evidence>
<dbReference type="PROSITE" id="PS50076">
    <property type="entry name" value="DNAJ_2"/>
    <property type="match status" value="1"/>
</dbReference>
<reference evidence="8 9" key="1">
    <citation type="submission" date="2009-11" db="EMBL/GenBank/DDBJ databases">
        <title>Annotation of Allomyces macrogynus ATCC 38327.</title>
        <authorList>
            <consortium name="The Broad Institute Genome Sequencing Platform"/>
            <person name="Russ C."/>
            <person name="Cuomo C."/>
            <person name="Burger G."/>
            <person name="Gray M.W."/>
            <person name="Holland P.W.H."/>
            <person name="King N."/>
            <person name="Lang F.B.F."/>
            <person name="Roger A.J."/>
            <person name="Ruiz-Trillo I."/>
            <person name="Young S.K."/>
            <person name="Zeng Q."/>
            <person name="Gargeya S."/>
            <person name="Fitzgerald M."/>
            <person name="Haas B."/>
            <person name="Abouelleil A."/>
            <person name="Alvarado L."/>
            <person name="Arachchi H.M."/>
            <person name="Berlin A."/>
            <person name="Chapman S.B."/>
            <person name="Gearin G."/>
            <person name="Goldberg J."/>
            <person name="Griggs A."/>
            <person name="Gujja S."/>
            <person name="Hansen M."/>
            <person name="Heiman D."/>
            <person name="Howarth C."/>
            <person name="Larimer J."/>
            <person name="Lui A."/>
            <person name="MacDonald P.J.P."/>
            <person name="McCowen C."/>
            <person name="Montmayeur A."/>
            <person name="Murphy C."/>
            <person name="Neiman D."/>
            <person name="Pearson M."/>
            <person name="Priest M."/>
            <person name="Roberts A."/>
            <person name="Saif S."/>
            <person name="Shea T."/>
            <person name="Sisk P."/>
            <person name="Stolte C."/>
            <person name="Sykes S."/>
            <person name="Wortman J."/>
            <person name="Nusbaum C."/>
            <person name="Birren B."/>
        </authorList>
    </citation>
    <scope>NUCLEOTIDE SEQUENCE [LARGE SCALE GENOMIC DNA]</scope>
    <source>
        <strain evidence="8 9">ATCC 38327</strain>
    </source>
</reference>
<dbReference type="InterPro" id="IPR007872">
    <property type="entry name" value="DPH_MB_dom"/>
</dbReference>
<dbReference type="InterPro" id="IPR036671">
    <property type="entry name" value="DPH_MB_sf"/>
</dbReference>
<dbReference type="PANTHER" id="PTHR44137:SF57">
    <property type="entry name" value="CHAPERONE DNAJ-DOMAIN PROTEIN"/>
    <property type="match status" value="1"/>
</dbReference>
<dbReference type="eggNOG" id="KOG0715">
    <property type="taxonomic scope" value="Eukaryota"/>
</dbReference>
<evidence type="ECO:0000256" key="5">
    <source>
        <dbReference type="ARBA" id="ARBA00023004"/>
    </source>
</evidence>
<feature type="domain" description="DPH-type MB" evidence="7">
    <location>
        <begin position="92"/>
        <end position="159"/>
    </location>
</feature>
<sequence length="165" mass="17957">MTASNAARLPEHPRPDLYQLLDLDPSTADAAAIRAAYRRAALALHPDKSSSTSSAPPDAFMAVADAYRILSDANLRTAYDQWLAAYQASREPHFTVDLDDMVPHYAPGADEDGDDEDPSSWTHACRCGGEFSVTVEDLDQGVSVVQCSGCTLRCRIVYYTVDENA</sequence>
<dbReference type="PROSITE" id="PS51074">
    <property type="entry name" value="DPH_MB"/>
    <property type="match status" value="1"/>
</dbReference>